<dbReference type="Proteomes" id="UP000033188">
    <property type="component" value="Chromosome 2"/>
</dbReference>
<feature type="domain" description="ENTH" evidence="2">
    <location>
        <begin position="11"/>
        <end position="142"/>
    </location>
</feature>
<dbReference type="EMBL" id="LK391708">
    <property type="protein sequence ID" value="CDR95405.1"/>
    <property type="molecule type" value="Genomic_DNA"/>
</dbReference>
<dbReference type="VEuPathDB" id="PiroplasmaDB:BBBOND_0205630"/>
<feature type="compositionally biased region" description="Basic and acidic residues" evidence="1">
    <location>
        <begin position="259"/>
        <end position="274"/>
    </location>
</feature>
<evidence type="ECO:0000259" key="2">
    <source>
        <dbReference type="PROSITE" id="PS50942"/>
    </source>
</evidence>
<dbReference type="RefSeq" id="XP_012767591.1">
    <property type="nucleotide sequence ID" value="XM_012912137.1"/>
</dbReference>
<feature type="compositionally biased region" description="Low complexity" evidence="1">
    <location>
        <begin position="275"/>
        <end position="295"/>
    </location>
</feature>
<dbReference type="OrthoDB" id="4033880at2759"/>
<organism evidence="3 4">
    <name type="scientific">Babesia bigemina</name>
    <dbReference type="NCBI Taxonomy" id="5866"/>
    <lineage>
        <taxon>Eukaryota</taxon>
        <taxon>Sar</taxon>
        <taxon>Alveolata</taxon>
        <taxon>Apicomplexa</taxon>
        <taxon>Aconoidasida</taxon>
        <taxon>Piroplasmida</taxon>
        <taxon>Babesiidae</taxon>
        <taxon>Babesia</taxon>
    </lineage>
</organism>
<proteinExistence type="predicted"/>
<dbReference type="CDD" id="cd03571">
    <property type="entry name" value="ENTH"/>
    <property type="match status" value="1"/>
</dbReference>
<dbReference type="InterPro" id="IPR008942">
    <property type="entry name" value="ENTH_VHS"/>
</dbReference>
<dbReference type="SMART" id="SM00273">
    <property type="entry name" value="ENTH"/>
    <property type="match status" value="1"/>
</dbReference>
<dbReference type="GO" id="GO:0005543">
    <property type="term" value="F:phospholipid binding"/>
    <property type="evidence" value="ECO:0007669"/>
    <property type="project" value="TreeGrafter"/>
</dbReference>
<dbReference type="GO" id="GO:0005768">
    <property type="term" value="C:endosome"/>
    <property type="evidence" value="ECO:0007669"/>
    <property type="project" value="TreeGrafter"/>
</dbReference>
<evidence type="ECO:0000313" key="4">
    <source>
        <dbReference type="Proteomes" id="UP000033188"/>
    </source>
</evidence>
<accession>A0A061DC90</accession>
<evidence type="ECO:0000256" key="1">
    <source>
        <dbReference type="SAM" id="MobiDB-lite"/>
    </source>
</evidence>
<dbReference type="AlphaFoldDB" id="A0A061DC90"/>
<sequence>MEGVNAANQQILLLTLGEVDKRIKEALYSNDVGCPETVLYELSQATYHAAFMERISQATWSCLKASNARARRIQKALTLLTYLALNGAEGCASDILTRLDDITELHDRKLPEHMRDLEIIIKDKAINLVSLVCDKQLLERKRKEAASLRSRFVGVASNNGHVATQILYKPIYAVDAKEGLLSRAASEAWRKWNLMFNVNRGKGNGGKIREIFNRIKNGQIRNQCSKSSQILRTLGTRTGSEFYPPEGCNGYTPGLYRSSMEEQDRHRDWAHRNESSSSDYEGSTSEEGSDSSIDSAYSNVDSIARHHRNDSGVSSLSTESASRSVYEESGAIPAQSIRLHRQPGRTDIKVENYSHKRTDDGIKGPWKYQLGHQNKIVENIERLSLNDAHENYQLKGKPVMLQQTNMYDGSFAHLQRNTYRANPFARVSHY</sequence>
<dbReference type="PROSITE" id="PS50942">
    <property type="entry name" value="ENTH"/>
    <property type="match status" value="1"/>
</dbReference>
<dbReference type="STRING" id="5866.A0A061DC90"/>
<dbReference type="GO" id="GO:0030125">
    <property type="term" value="C:clathrin vesicle coat"/>
    <property type="evidence" value="ECO:0007669"/>
    <property type="project" value="TreeGrafter"/>
</dbReference>
<dbReference type="SUPFAM" id="SSF48464">
    <property type="entry name" value="ENTH/VHS domain"/>
    <property type="match status" value="1"/>
</dbReference>
<dbReference type="GO" id="GO:0005886">
    <property type="term" value="C:plasma membrane"/>
    <property type="evidence" value="ECO:0007669"/>
    <property type="project" value="TreeGrafter"/>
</dbReference>
<dbReference type="PANTHER" id="PTHR12276:SF45">
    <property type="entry name" value="CLATHRIN INTERACTOR 1"/>
    <property type="match status" value="1"/>
</dbReference>
<keyword evidence="4" id="KW-1185">Reference proteome</keyword>
<reference evidence="4" key="1">
    <citation type="submission" date="2014-06" db="EMBL/GenBank/DDBJ databases">
        <authorList>
            <person name="Aslett M."/>
            <person name="De Silva N."/>
        </authorList>
    </citation>
    <scope>NUCLEOTIDE SEQUENCE [LARGE SCALE GENOMIC DNA]</scope>
    <source>
        <strain evidence="4">Bond</strain>
    </source>
</reference>
<feature type="region of interest" description="Disordered" evidence="1">
    <location>
        <begin position="253"/>
        <end position="295"/>
    </location>
</feature>
<dbReference type="GeneID" id="24563946"/>
<evidence type="ECO:0000313" key="3">
    <source>
        <dbReference type="EMBL" id="CDR95405.1"/>
    </source>
</evidence>
<protein>
    <submittedName>
        <fullName evidence="3">Clathrin interactor 1</fullName>
    </submittedName>
</protein>
<dbReference type="Gene3D" id="1.25.40.90">
    <property type="match status" value="1"/>
</dbReference>
<gene>
    <name evidence="3" type="ORF">BBBOND_0205630</name>
</gene>
<dbReference type="InterPro" id="IPR013809">
    <property type="entry name" value="ENTH"/>
</dbReference>
<dbReference type="KEGG" id="bbig:BBBOND_0205630"/>
<dbReference type="GO" id="GO:0030276">
    <property type="term" value="F:clathrin binding"/>
    <property type="evidence" value="ECO:0007669"/>
    <property type="project" value="TreeGrafter"/>
</dbReference>
<name>A0A061DC90_BABBI</name>
<dbReference type="PANTHER" id="PTHR12276">
    <property type="entry name" value="EPSIN/ENT-RELATED"/>
    <property type="match status" value="1"/>
</dbReference>
<dbReference type="GO" id="GO:0006897">
    <property type="term" value="P:endocytosis"/>
    <property type="evidence" value="ECO:0007669"/>
    <property type="project" value="TreeGrafter"/>
</dbReference>
<dbReference type="Pfam" id="PF01417">
    <property type="entry name" value="ENTH"/>
    <property type="match status" value="1"/>
</dbReference>